<gene>
    <name evidence="2" type="ORF">FHS21_005120</name>
</gene>
<dbReference type="RefSeq" id="WP_112529889.1">
    <property type="nucleotide sequence ID" value="NZ_JACHXN010000021.1"/>
</dbReference>
<protein>
    <submittedName>
        <fullName evidence="2">Uncharacterized protein</fullName>
    </submittedName>
</protein>
<accession>A0A839UIT8</accession>
<feature type="region of interest" description="Disordered" evidence="1">
    <location>
        <begin position="1"/>
        <end position="68"/>
    </location>
</feature>
<evidence type="ECO:0000313" key="3">
    <source>
        <dbReference type="Proteomes" id="UP000554520"/>
    </source>
</evidence>
<proteinExistence type="predicted"/>
<dbReference type="Proteomes" id="UP000554520">
    <property type="component" value="Unassembled WGS sequence"/>
</dbReference>
<sequence>MPKVSSAKSLPLGETPNLKRSSSEVKLDNATDIAKRASEEERKRVKEKTERLRKARLDAESKSKRRKP</sequence>
<keyword evidence="3" id="KW-1185">Reference proteome</keyword>
<dbReference type="AlphaFoldDB" id="A0A839UIT8"/>
<organism evidence="2 3">
    <name type="scientific">Phyllobacterium trifolii</name>
    <dbReference type="NCBI Taxonomy" id="300193"/>
    <lineage>
        <taxon>Bacteria</taxon>
        <taxon>Pseudomonadati</taxon>
        <taxon>Pseudomonadota</taxon>
        <taxon>Alphaproteobacteria</taxon>
        <taxon>Hyphomicrobiales</taxon>
        <taxon>Phyllobacteriaceae</taxon>
        <taxon>Phyllobacterium</taxon>
    </lineage>
</organism>
<dbReference type="EMBL" id="JACHXN010000021">
    <property type="protein sequence ID" value="MBB3148672.1"/>
    <property type="molecule type" value="Genomic_DNA"/>
</dbReference>
<name>A0A839UIT8_9HYPH</name>
<evidence type="ECO:0000256" key="1">
    <source>
        <dbReference type="SAM" id="MobiDB-lite"/>
    </source>
</evidence>
<evidence type="ECO:0000313" key="2">
    <source>
        <dbReference type="EMBL" id="MBB3148672.1"/>
    </source>
</evidence>
<reference evidence="2 3" key="1">
    <citation type="submission" date="2020-08" db="EMBL/GenBank/DDBJ databases">
        <title>Genomic Encyclopedia of Type Strains, Phase III (KMG-III): the genomes of soil and plant-associated and newly described type strains.</title>
        <authorList>
            <person name="Whitman W."/>
        </authorList>
    </citation>
    <scope>NUCLEOTIDE SEQUENCE [LARGE SCALE GENOMIC DNA]</scope>
    <source>
        <strain evidence="2 3">CECT 7015</strain>
    </source>
</reference>
<feature type="compositionally biased region" description="Basic and acidic residues" evidence="1">
    <location>
        <begin position="21"/>
        <end position="62"/>
    </location>
</feature>
<comment type="caution">
    <text evidence="2">The sequence shown here is derived from an EMBL/GenBank/DDBJ whole genome shotgun (WGS) entry which is preliminary data.</text>
</comment>